<keyword evidence="6" id="KW-1133">Transmembrane helix</keyword>
<evidence type="ECO:0000313" key="10">
    <source>
        <dbReference type="EMBL" id="GFG35202.1"/>
    </source>
</evidence>
<evidence type="ECO:0000256" key="8">
    <source>
        <dbReference type="PROSITE-ProRule" id="PRU00282"/>
    </source>
</evidence>
<organism evidence="10 11">
    <name type="scientific">Coptotermes formosanus</name>
    <name type="common">Formosan subterranean termite</name>
    <dbReference type="NCBI Taxonomy" id="36987"/>
    <lineage>
        <taxon>Eukaryota</taxon>
        <taxon>Metazoa</taxon>
        <taxon>Ecdysozoa</taxon>
        <taxon>Arthropoda</taxon>
        <taxon>Hexapoda</taxon>
        <taxon>Insecta</taxon>
        <taxon>Pterygota</taxon>
        <taxon>Neoptera</taxon>
        <taxon>Polyneoptera</taxon>
        <taxon>Dictyoptera</taxon>
        <taxon>Blattodea</taxon>
        <taxon>Blattoidea</taxon>
        <taxon>Termitoidae</taxon>
        <taxon>Rhinotermitidae</taxon>
        <taxon>Coptotermes</taxon>
    </lineage>
</organism>
<keyword evidence="3 9" id="KW-0813">Transport</keyword>
<dbReference type="InterPro" id="IPR050391">
    <property type="entry name" value="Mito_Metabolite_Transporter"/>
</dbReference>
<gene>
    <name evidence="10" type="ORF">Cfor_01307</name>
</gene>
<name>A0A6L2PVK3_COPFO</name>
<keyword evidence="5" id="KW-0677">Repeat</keyword>
<protein>
    <recommendedName>
        <fullName evidence="12">Mitochondrial uncoupling protein 2</fullName>
    </recommendedName>
</protein>
<keyword evidence="7 8" id="KW-0472">Membrane</keyword>
<accession>A0A6L2PVK3</accession>
<evidence type="ECO:0000256" key="9">
    <source>
        <dbReference type="RuleBase" id="RU000488"/>
    </source>
</evidence>
<dbReference type="AlphaFoldDB" id="A0A6L2PVK3"/>
<dbReference type="PANTHER" id="PTHR45618">
    <property type="entry name" value="MITOCHONDRIAL DICARBOXYLATE CARRIER-RELATED"/>
    <property type="match status" value="1"/>
</dbReference>
<dbReference type="Proteomes" id="UP000502823">
    <property type="component" value="Unassembled WGS sequence"/>
</dbReference>
<evidence type="ECO:0000256" key="5">
    <source>
        <dbReference type="ARBA" id="ARBA00022737"/>
    </source>
</evidence>
<evidence type="ECO:0008006" key="12">
    <source>
        <dbReference type="Google" id="ProtNLM"/>
    </source>
</evidence>
<dbReference type="SUPFAM" id="SSF103506">
    <property type="entry name" value="Mitochondrial carrier"/>
    <property type="match status" value="1"/>
</dbReference>
<keyword evidence="11" id="KW-1185">Reference proteome</keyword>
<dbReference type="Pfam" id="PF00153">
    <property type="entry name" value="Mito_carr"/>
    <property type="match status" value="3"/>
</dbReference>
<dbReference type="PROSITE" id="PS50920">
    <property type="entry name" value="SOLCAR"/>
    <property type="match status" value="3"/>
</dbReference>
<evidence type="ECO:0000256" key="1">
    <source>
        <dbReference type="ARBA" id="ARBA00004141"/>
    </source>
</evidence>
<evidence type="ECO:0000256" key="3">
    <source>
        <dbReference type="ARBA" id="ARBA00022448"/>
    </source>
</evidence>
<comment type="subcellular location">
    <subcellularLocation>
        <location evidence="1">Membrane</location>
        <topology evidence="1">Multi-pass membrane protein</topology>
    </subcellularLocation>
</comment>
<dbReference type="InterPro" id="IPR018108">
    <property type="entry name" value="MCP_transmembrane"/>
</dbReference>
<dbReference type="GO" id="GO:0055085">
    <property type="term" value="P:transmembrane transport"/>
    <property type="evidence" value="ECO:0007669"/>
    <property type="project" value="InterPro"/>
</dbReference>
<feature type="repeat" description="Solcar" evidence="8">
    <location>
        <begin position="227"/>
        <end position="312"/>
    </location>
</feature>
<dbReference type="OrthoDB" id="756301at2759"/>
<keyword evidence="4 8" id="KW-0812">Transmembrane</keyword>
<dbReference type="EMBL" id="BLKM01000530">
    <property type="protein sequence ID" value="GFG35202.1"/>
    <property type="molecule type" value="Genomic_DNA"/>
</dbReference>
<dbReference type="InterPro" id="IPR002067">
    <property type="entry name" value="MCP"/>
</dbReference>
<comment type="caution">
    <text evidence="10">The sequence shown here is derived from an EMBL/GenBank/DDBJ whole genome shotgun (WGS) entry which is preliminary data.</text>
</comment>
<reference evidence="11" key="1">
    <citation type="submission" date="2020-01" db="EMBL/GenBank/DDBJ databases">
        <title>Draft genome sequence of the Termite Coptotermes fromosanus.</title>
        <authorList>
            <person name="Itakura S."/>
            <person name="Yosikawa Y."/>
            <person name="Umezawa K."/>
        </authorList>
    </citation>
    <scope>NUCLEOTIDE SEQUENCE [LARGE SCALE GENOMIC DNA]</scope>
</reference>
<feature type="repeat" description="Solcar" evidence="8">
    <location>
        <begin position="126"/>
        <end position="218"/>
    </location>
</feature>
<evidence type="ECO:0000256" key="6">
    <source>
        <dbReference type="ARBA" id="ARBA00022989"/>
    </source>
</evidence>
<proteinExistence type="inferred from homology"/>
<comment type="similarity">
    <text evidence="2 9">Belongs to the mitochondrial carrier (TC 2.A.29) family.</text>
</comment>
<dbReference type="GO" id="GO:0016020">
    <property type="term" value="C:membrane"/>
    <property type="evidence" value="ECO:0007669"/>
    <property type="project" value="UniProtKB-SubCell"/>
</dbReference>
<feature type="repeat" description="Solcar" evidence="8">
    <location>
        <begin position="12"/>
        <end position="113"/>
    </location>
</feature>
<dbReference type="PRINTS" id="PR00784">
    <property type="entry name" value="MTUNCOUPLING"/>
</dbReference>
<evidence type="ECO:0000256" key="4">
    <source>
        <dbReference type="ARBA" id="ARBA00022692"/>
    </source>
</evidence>
<evidence type="ECO:0000313" key="11">
    <source>
        <dbReference type="Proteomes" id="UP000502823"/>
    </source>
</evidence>
<dbReference type="Gene3D" id="1.50.40.10">
    <property type="entry name" value="Mitochondrial carrier domain"/>
    <property type="match status" value="1"/>
</dbReference>
<dbReference type="InParanoid" id="A0A6L2PVK3"/>
<evidence type="ECO:0000256" key="7">
    <source>
        <dbReference type="ARBA" id="ARBA00023136"/>
    </source>
</evidence>
<sequence length="356" mass="38268">MKAADMDTPMAIKFLTAGTAACVADFASFPFDTAKVRLQIQGEGRALVAVNAGSTVLVHGPAATQYNGLFNTIVTIARQEGARSLYNGLSAGLQRQMCFASVRVGLYDSVKTVYQPLLDGNHSGGLHVGTRIAAGLTTGALAVLIAQPTDVVKVRLQAQQRTQGTGTVPRYTSTLQAYQTIARQEGARGLWKGTLPSMGRNAIVNVSEIVCYDIIKDLIVQYSLMKDSIPCHFTSAVIAGFCTTVVASPVDVVKTRYMNSTQGVYRSAVECTLRMLAEEGPAAFYKGNTVLLTCLRESGGSLPPESQFNRGLGWTVKVPVKTPKSHFDGGRMYAGFKACSEQRPAHNMSMYTDLEF</sequence>
<evidence type="ECO:0000256" key="2">
    <source>
        <dbReference type="ARBA" id="ARBA00006375"/>
    </source>
</evidence>
<dbReference type="InterPro" id="IPR023395">
    <property type="entry name" value="MCP_dom_sf"/>
</dbReference>